<proteinExistence type="predicted"/>
<dbReference type="AlphaFoldDB" id="A0A8J2PPF5"/>
<keyword evidence="1" id="KW-0732">Signal</keyword>
<dbReference type="Proteomes" id="UP000708208">
    <property type="component" value="Unassembled WGS sequence"/>
</dbReference>
<gene>
    <name evidence="2" type="ORF">AFUS01_LOCUS40892</name>
</gene>
<name>A0A8J2PPF5_9HEXA</name>
<evidence type="ECO:0000313" key="2">
    <source>
        <dbReference type="EMBL" id="CAG7831135.1"/>
    </source>
</evidence>
<keyword evidence="3" id="KW-1185">Reference proteome</keyword>
<dbReference type="OrthoDB" id="8187791at2759"/>
<evidence type="ECO:0000256" key="1">
    <source>
        <dbReference type="SAM" id="SignalP"/>
    </source>
</evidence>
<reference evidence="2" key="1">
    <citation type="submission" date="2021-06" db="EMBL/GenBank/DDBJ databases">
        <authorList>
            <person name="Hodson N. C."/>
            <person name="Mongue J. A."/>
            <person name="Jaron S. K."/>
        </authorList>
    </citation>
    <scope>NUCLEOTIDE SEQUENCE</scope>
</reference>
<organism evidence="2 3">
    <name type="scientific">Allacma fusca</name>
    <dbReference type="NCBI Taxonomy" id="39272"/>
    <lineage>
        <taxon>Eukaryota</taxon>
        <taxon>Metazoa</taxon>
        <taxon>Ecdysozoa</taxon>
        <taxon>Arthropoda</taxon>
        <taxon>Hexapoda</taxon>
        <taxon>Collembola</taxon>
        <taxon>Symphypleona</taxon>
        <taxon>Sminthuridae</taxon>
        <taxon>Allacma</taxon>
    </lineage>
</organism>
<evidence type="ECO:0000313" key="3">
    <source>
        <dbReference type="Proteomes" id="UP000708208"/>
    </source>
</evidence>
<accession>A0A8J2PPF5</accession>
<sequence>MELNLKIFLISCSFLSLSTWAFGSDFARTGNTYELTVSHPHGEHHVMDVIRAGETVSVTTTEASPGTPVKPTSSNLQDCMRIGSCCYQYTWPGTKFDDGNTNFTCDKYVKTSGSKEPCKLPIVFTNQNKKRGARPNITELEKFANANNYEIYCVRTSSCIKYSYFLADSEGNNVLWNETRFCGVVRSVNKKTTIQKGCYKQKIGVYIKELCVSSVLKRADGIDYLNLLLSNFGNIQWLFGSLRELTLLLGSDLQGFSALGLYLTEATGKLGHTIRDFNNGPLRRINPLGSCWG</sequence>
<dbReference type="EMBL" id="CAJVCH010558973">
    <property type="protein sequence ID" value="CAG7831135.1"/>
    <property type="molecule type" value="Genomic_DNA"/>
</dbReference>
<feature type="signal peptide" evidence="1">
    <location>
        <begin position="1"/>
        <end position="23"/>
    </location>
</feature>
<feature type="chain" id="PRO_5035295929" evidence="1">
    <location>
        <begin position="24"/>
        <end position="293"/>
    </location>
</feature>
<protein>
    <submittedName>
        <fullName evidence="2">Uncharacterized protein</fullName>
    </submittedName>
</protein>
<comment type="caution">
    <text evidence="2">The sequence shown here is derived from an EMBL/GenBank/DDBJ whole genome shotgun (WGS) entry which is preliminary data.</text>
</comment>